<evidence type="ECO:0000313" key="2">
    <source>
        <dbReference type="Proteomes" id="UP000054485"/>
    </source>
</evidence>
<accession>A0A0D0BLC5</accession>
<dbReference type="HOGENOM" id="CLU_3088894_0_0_1"/>
<protein>
    <submittedName>
        <fullName evidence="1">Uncharacterized protein</fullName>
    </submittedName>
</protein>
<name>A0A0D0BLC5_9AGAM</name>
<reference evidence="2" key="2">
    <citation type="submission" date="2015-01" db="EMBL/GenBank/DDBJ databases">
        <title>Evolutionary Origins and Diversification of the Mycorrhizal Mutualists.</title>
        <authorList>
            <consortium name="DOE Joint Genome Institute"/>
            <consortium name="Mycorrhizal Genomics Consortium"/>
            <person name="Kohler A."/>
            <person name="Kuo A."/>
            <person name="Nagy L.G."/>
            <person name="Floudas D."/>
            <person name="Copeland A."/>
            <person name="Barry K.W."/>
            <person name="Cichocki N."/>
            <person name="Veneault-Fourrey C."/>
            <person name="LaButti K."/>
            <person name="Lindquist E.A."/>
            <person name="Lipzen A."/>
            <person name="Lundell T."/>
            <person name="Morin E."/>
            <person name="Murat C."/>
            <person name="Riley R."/>
            <person name="Ohm R."/>
            <person name="Sun H."/>
            <person name="Tunlid A."/>
            <person name="Henrissat B."/>
            <person name="Grigoriev I.V."/>
            <person name="Hibbett D.S."/>
            <person name="Martin F."/>
        </authorList>
    </citation>
    <scope>NUCLEOTIDE SEQUENCE [LARGE SCALE GENOMIC DNA]</scope>
    <source>
        <strain evidence="2">UH-Slu-Lm8-n1</strain>
    </source>
</reference>
<dbReference type="EMBL" id="KN835198">
    <property type="protein sequence ID" value="KIK44073.1"/>
    <property type="molecule type" value="Genomic_DNA"/>
</dbReference>
<dbReference type="InParanoid" id="A0A0D0BLC5"/>
<proteinExistence type="predicted"/>
<dbReference type="AlphaFoldDB" id="A0A0D0BLC5"/>
<dbReference type="Proteomes" id="UP000054485">
    <property type="component" value="Unassembled WGS sequence"/>
</dbReference>
<keyword evidence="2" id="KW-1185">Reference proteome</keyword>
<evidence type="ECO:0000313" key="1">
    <source>
        <dbReference type="EMBL" id="KIK44073.1"/>
    </source>
</evidence>
<gene>
    <name evidence="1" type="ORF">CY34DRAFT_803096</name>
</gene>
<reference evidence="1 2" key="1">
    <citation type="submission" date="2014-04" db="EMBL/GenBank/DDBJ databases">
        <authorList>
            <consortium name="DOE Joint Genome Institute"/>
            <person name="Kuo A."/>
            <person name="Ruytinx J."/>
            <person name="Rineau F."/>
            <person name="Colpaert J."/>
            <person name="Kohler A."/>
            <person name="Nagy L.G."/>
            <person name="Floudas D."/>
            <person name="Copeland A."/>
            <person name="Barry K.W."/>
            <person name="Cichocki N."/>
            <person name="Veneault-Fourrey C."/>
            <person name="LaButti K."/>
            <person name="Lindquist E.A."/>
            <person name="Lipzen A."/>
            <person name="Lundell T."/>
            <person name="Morin E."/>
            <person name="Murat C."/>
            <person name="Sun H."/>
            <person name="Tunlid A."/>
            <person name="Henrissat B."/>
            <person name="Grigoriev I.V."/>
            <person name="Hibbett D.S."/>
            <person name="Martin F."/>
            <person name="Nordberg H.P."/>
            <person name="Cantor M.N."/>
            <person name="Hua S.X."/>
        </authorList>
    </citation>
    <scope>NUCLEOTIDE SEQUENCE [LARGE SCALE GENOMIC DNA]</scope>
    <source>
        <strain evidence="1 2">UH-Slu-Lm8-n1</strain>
    </source>
</reference>
<sequence>MDLGKLRGGDEVAREEREIWSKKADLHRGNLIRRRTTWCPDPTCSESETTQP</sequence>
<organism evidence="1 2">
    <name type="scientific">Suillus luteus UH-Slu-Lm8-n1</name>
    <dbReference type="NCBI Taxonomy" id="930992"/>
    <lineage>
        <taxon>Eukaryota</taxon>
        <taxon>Fungi</taxon>
        <taxon>Dikarya</taxon>
        <taxon>Basidiomycota</taxon>
        <taxon>Agaricomycotina</taxon>
        <taxon>Agaricomycetes</taxon>
        <taxon>Agaricomycetidae</taxon>
        <taxon>Boletales</taxon>
        <taxon>Suillineae</taxon>
        <taxon>Suillaceae</taxon>
        <taxon>Suillus</taxon>
    </lineage>
</organism>